<dbReference type="RefSeq" id="WP_342592892.1">
    <property type="nucleotide sequence ID" value="NZ_BAAAJY010000014.1"/>
</dbReference>
<sequence>MFNAKPTANRAGELAADARFAAYDEALAEANLVSRPVGLLDLEHFEANAKDLVQRATGKPIRVASKSLRIRRALEHTLGKPGFSGVLAFTVPEAIWLAESGIGDVVVGYPCADASALQALASSDVAREAVTLMVDDIEQLDLLERAAPGHPPVRVAIDMDASYRPVRGVTIGAARSPLRSAADVTKLAVQILRRKNLRLVGLMAYEGQIAGVGNGEAGAKGTAVRAMQRASAADIRTRRAEAVAALETLVDLEFVNGGGTGSLESTTRESAVTEVAAGSGLVGPGLFDGYRHFRPKPALYFGLNVVRRPGPSTVTVLGGGWVASGPAGQDRLPTPAWPPGLKYRGTEGPGEVQTPLVGDAARELALGDTVYFRHAKAGEVAERLEEIAVYSHGHIVDSWPTYRAEGKAFL</sequence>
<reference evidence="2 3" key="1">
    <citation type="submission" date="2021-03" db="EMBL/GenBank/DDBJ databases">
        <title>Sequencing the genomes of 1000 actinobacteria strains.</title>
        <authorList>
            <person name="Klenk H.-P."/>
        </authorList>
    </citation>
    <scope>NUCLEOTIDE SEQUENCE [LARGE SCALE GENOMIC DNA]</scope>
    <source>
        <strain evidence="2 3">DSM 15797</strain>
    </source>
</reference>
<dbReference type="Gene3D" id="3.20.20.10">
    <property type="entry name" value="Alanine racemase"/>
    <property type="match status" value="1"/>
</dbReference>
<gene>
    <name evidence="2" type="ORF">JOF47_004387</name>
</gene>
<evidence type="ECO:0000259" key="1">
    <source>
        <dbReference type="Pfam" id="PF01168"/>
    </source>
</evidence>
<dbReference type="InterPro" id="IPR029066">
    <property type="entry name" value="PLP-binding_barrel"/>
</dbReference>
<evidence type="ECO:0000313" key="3">
    <source>
        <dbReference type="Proteomes" id="UP001296993"/>
    </source>
</evidence>
<dbReference type="SUPFAM" id="SSF51419">
    <property type="entry name" value="PLP-binding barrel"/>
    <property type="match status" value="1"/>
</dbReference>
<evidence type="ECO:0000313" key="2">
    <source>
        <dbReference type="EMBL" id="MBP2388814.1"/>
    </source>
</evidence>
<dbReference type="EMBL" id="JAGIOF010000004">
    <property type="protein sequence ID" value="MBP2388814.1"/>
    <property type="molecule type" value="Genomic_DNA"/>
</dbReference>
<dbReference type="PANTHER" id="PTHR28004:SF2">
    <property type="entry name" value="D-SERINE DEHYDRATASE"/>
    <property type="match status" value="1"/>
</dbReference>
<dbReference type="InterPro" id="IPR051466">
    <property type="entry name" value="D-amino_acid_metab_enzyme"/>
</dbReference>
<organism evidence="2 3">
    <name type="scientific">Paeniglutamicibacter kerguelensis</name>
    <dbReference type="NCBI Taxonomy" id="254788"/>
    <lineage>
        <taxon>Bacteria</taxon>
        <taxon>Bacillati</taxon>
        <taxon>Actinomycetota</taxon>
        <taxon>Actinomycetes</taxon>
        <taxon>Micrococcales</taxon>
        <taxon>Micrococcaceae</taxon>
        <taxon>Paeniglutamicibacter</taxon>
    </lineage>
</organism>
<keyword evidence="3" id="KW-1185">Reference proteome</keyword>
<accession>A0ABS4XK28</accession>
<proteinExistence type="predicted"/>
<comment type="caution">
    <text evidence="2">The sequence shown here is derived from an EMBL/GenBank/DDBJ whole genome shotgun (WGS) entry which is preliminary data.</text>
</comment>
<feature type="domain" description="Alanine racemase N-terminal" evidence="1">
    <location>
        <begin position="41"/>
        <end position="283"/>
    </location>
</feature>
<dbReference type="InterPro" id="IPR001608">
    <property type="entry name" value="Ala_racemase_N"/>
</dbReference>
<dbReference type="Pfam" id="PF01168">
    <property type="entry name" value="Ala_racemase_N"/>
    <property type="match status" value="1"/>
</dbReference>
<dbReference type="Proteomes" id="UP001296993">
    <property type="component" value="Unassembled WGS sequence"/>
</dbReference>
<name>A0ABS4XK28_9MICC</name>
<dbReference type="PANTHER" id="PTHR28004">
    <property type="entry name" value="ZGC:162816-RELATED"/>
    <property type="match status" value="1"/>
</dbReference>
<protein>
    <submittedName>
        <fullName evidence="2">D-serine deaminase-like pyridoxal phosphate-dependent protein</fullName>
    </submittedName>
</protein>